<feature type="region of interest" description="Disordered" evidence="1">
    <location>
        <begin position="29"/>
        <end position="53"/>
    </location>
</feature>
<sequence length="53" mass="5789">MLGIPDTRQAVKLAERAIDALERIATALEARGPEKPTTLAERVESRGETSRRG</sequence>
<feature type="compositionally biased region" description="Basic and acidic residues" evidence="1">
    <location>
        <begin position="41"/>
        <end position="53"/>
    </location>
</feature>
<keyword evidence="3" id="KW-1185">Reference proteome</keyword>
<name>G8I3W8_9CAUD</name>
<dbReference type="Proteomes" id="UP000005859">
    <property type="component" value="Segment"/>
</dbReference>
<dbReference type="KEGG" id="vg:18559909"/>
<proteinExistence type="predicted"/>
<gene>
    <name evidence="2" type="primary">88</name>
    <name evidence="2" type="ORF">GADJET_88</name>
</gene>
<dbReference type="RefSeq" id="YP_009011319.1">
    <property type="nucleotide sequence ID" value="NC_023686.1"/>
</dbReference>
<protein>
    <submittedName>
        <fullName evidence="2">Uncharacterized protein</fullName>
    </submittedName>
</protein>
<evidence type="ECO:0000313" key="2">
    <source>
        <dbReference type="EMBL" id="AER47412.1"/>
    </source>
</evidence>
<reference evidence="2 3" key="1">
    <citation type="journal article" date="2012" name="J. Virol.">
        <title>Complete Genome Sequences of 138 Mycobacteriophages.</title>
        <authorList>
            <consortium name="the Science Education Alliance Phage Hunters Advancing Genomics and Evolutionary Science Program"/>
            <consortium name="the KwaZulu-Natal Research Institute for Tuberculosis and HIV Mycobacterial Genetics Course Students"/>
            <consortium name="the Phage Hunters Integrating Research and Education Program"/>
            <person name="Hatfull G.F."/>
        </authorList>
    </citation>
    <scope>NUCLEOTIDE SEQUENCE [LARGE SCALE GENOMIC DNA]</scope>
</reference>
<dbReference type="EMBL" id="JN698992">
    <property type="protein sequence ID" value="AER47412.1"/>
    <property type="molecule type" value="Genomic_DNA"/>
</dbReference>
<organism evidence="2 3">
    <name type="scientific">Mycobacterium phage Gadjet</name>
    <dbReference type="NCBI Taxonomy" id="1089122"/>
    <lineage>
        <taxon>Viruses</taxon>
        <taxon>Duplodnaviria</taxon>
        <taxon>Heunggongvirae</taxon>
        <taxon>Uroviricota</taxon>
        <taxon>Caudoviricetes</taxon>
        <taxon>Bclasvirinae</taxon>
        <taxon>Pipefishvirus</taxon>
        <taxon>Pipefishvirus gadjet</taxon>
    </lineage>
</organism>
<accession>G8I3W8</accession>
<dbReference type="GeneID" id="18559909"/>
<evidence type="ECO:0000256" key="1">
    <source>
        <dbReference type="SAM" id="MobiDB-lite"/>
    </source>
</evidence>
<evidence type="ECO:0000313" key="3">
    <source>
        <dbReference type="Proteomes" id="UP000005859"/>
    </source>
</evidence>